<evidence type="ECO:0000256" key="2">
    <source>
        <dbReference type="SAM" id="MobiDB-lite"/>
    </source>
</evidence>
<feature type="compositionally biased region" description="Basic and acidic residues" evidence="2">
    <location>
        <begin position="221"/>
        <end position="231"/>
    </location>
</feature>
<feature type="compositionally biased region" description="Basic and acidic residues" evidence="2">
    <location>
        <begin position="273"/>
        <end position="297"/>
    </location>
</feature>
<feature type="compositionally biased region" description="Polar residues" evidence="2">
    <location>
        <begin position="198"/>
        <end position="211"/>
    </location>
</feature>
<feature type="compositionally biased region" description="Basic residues" evidence="2">
    <location>
        <begin position="319"/>
        <end position="328"/>
    </location>
</feature>
<feature type="compositionally biased region" description="Basic and acidic residues" evidence="2">
    <location>
        <begin position="139"/>
        <end position="175"/>
    </location>
</feature>
<dbReference type="GO" id="GO:0003677">
    <property type="term" value="F:DNA binding"/>
    <property type="evidence" value="ECO:0007669"/>
    <property type="project" value="InterPro"/>
</dbReference>
<evidence type="ECO:0000313" key="4">
    <source>
        <dbReference type="EMBL" id="OXU16217.1"/>
    </source>
</evidence>
<feature type="region of interest" description="Disordered" evidence="2">
    <location>
        <begin position="459"/>
        <end position="495"/>
    </location>
</feature>
<dbReference type="InterPro" id="IPR018379">
    <property type="entry name" value="BEN_domain"/>
</dbReference>
<dbReference type="Gene3D" id="1.10.10.2590">
    <property type="entry name" value="BEN domain"/>
    <property type="match status" value="1"/>
</dbReference>
<keyword evidence="5" id="KW-1185">Reference proteome</keyword>
<reference evidence="4 5" key="1">
    <citation type="journal article" date="2017" name="Curr. Biol.">
        <title>The Evolution of Venom by Co-option of Single-Copy Genes.</title>
        <authorList>
            <person name="Martinson E.O."/>
            <person name="Mrinalini"/>
            <person name="Kelkar Y.D."/>
            <person name="Chang C.H."/>
            <person name="Werren J.H."/>
        </authorList>
    </citation>
    <scope>NUCLEOTIDE SEQUENCE [LARGE SCALE GENOMIC DNA]</scope>
    <source>
        <strain evidence="4 5">Alberta</strain>
        <tissue evidence="4">Whole body</tissue>
    </source>
</reference>
<feature type="region of interest" description="Disordered" evidence="2">
    <location>
        <begin position="267"/>
        <end position="355"/>
    </location>
</feature>
<feature type="compositionally biased region" description="Polar residues" evidence="2">
    <location>
        <begin position="459"/>
        <end position="472"/>
    </location>
</feature>
<feature type="region of interest" description="Disordered" evidence="2">
    <location>
        <begin position="139"/>
        <end position="233"/>
    </location>
</feature>
<dbReference type="Proteomes" id="UP000215335">
    <property type="component" value="Unassembled WGS sequence"/>
</dbReference>
<dbReference type="Pfam" id="PF10523">
    <property type="entry name" value="BEN"/>
    <property type="match status" value="1"/>
</dbReference>
<feature type="coiled-coil region" evidence="1">
    <location>
        <begin position="355"/>
        <end position="382"/>
    </location>
</feature>
<protein>
    <recommendedName>
        <fullName evidence="3">BEN domain-containing protein</fullName>
    </recommendedName>
</protein>
<comment type="caution">
    <text evidence="4">The sequence shown here is derived from an EMBL/GenBank/DDBJ whole genome shotgun (WGS) entry which is preliminary data.</text>
</comment>
<dbReference type="AlphaFoldDB" id="A0A232ED01"/>
<proteinExistence type="predicted"/>
<feature type="domain" description="BEN" evidence="3">
    <location>
        <begin position="612"/>
        <end position="711"/>
    </location>
</feature>
<feature type="compositionally biased region" description="Polar residues" evidence="2">
    <location>
        <begin position="177"/>
        <end position="190"/>
    </location>
</feature>
<name>A0A232ED01_9HYME</name>
<organism evidence="4 5">
    <name type="scientific">Trichomalopsis sarcophagae</name>
    <dbReference type="NCBI Taxonomy" id="543379"/>
    <lineage>
        <taxon>Eukaryota</taxon>
        <taxon>Metazoa</taxon>
        <taxon>Ecdysozoa</taxon>
        <taxon>Arthropoda</taxon>
        <taxon>Hexapoda</taxon>
        <taxon>Insecta</taxon>
        <taxon>Pterygota</taxon>
        <taxon>Neoptera</taxon>
        <taxon>Endopterygota</taxon>
        <taxon>Hymenoptera</taxon>
        <taxon>Apocrita</taxon>
        <taxon>Proctotrupomorpha</taxon>
        <taxon>Chalcidoidea</taxon>
        <taxon>Pteromalidae</taxon>
        <taxon>Pteromalinae</taxon>
        <taxon>Trichomalopsis</taxon>
    </lineage>
</organism>
<accession>A0A232ED01</accession>
<feature type="region of interest" description="Disordered" evidence="2">
    <location>
        <begin position="536"/>
        <end position="586"/>
    </location>
</feature>
<dbReference type="PROSITE" id="PS51457">
    <property type="entry name" value="BEN"/>
    <property type="match status" value="1"/>
</dbReference>
<sequence>MLVYKKVPVLLLIMASDPRLLVKNKECILVEFCNESNKLAVGYTCWLSRKMKSKRRLEDLVRTKEIIEISWPECNITTEKSMIKTMAKLSNDQWKPYAVKILGFGDWTTMSQEMESLISKNVQSTTKCNRHEVMKKSLSDEYVTDNKKKAAKKDKDSKEKDSSKLKKNLKKEQSKQRSNSILDTLLQQSSKDVKIIPSNDSSENNENCVPQSSKSSSTSNKSKEIGKKQDRVSLSNVDQNDTIVCTSLEHAVSKNLSGSIAKESNPLKGAIDASKEKETWKDENSPKNIDDKNKTIPDSDNNDSDSTASVESDSDKSIKTRNKKNTQKRKYEDTYQSFSESVSSEDVEPLSKRSKRQLQSDVEILRLENRNLKQELAHYKDNIMNPIVNINAPQYTTPIASARNESLAGNRVIVGVVDVALSNKESEQLKLNVKKTNDILQSLQLKCAVCEKSIERQSASTIKENVASSTSVVPLKQNEEQHNRSSRSSTYSPQLRLPNIENLFQYVTPSHENTENNSKSGKSLDGNTEKLEMLKKADTVTKPSNDDSVGSPGTPRKQDRDSADELSNDESSVTLKDNTETEGQKSTLVIEVKKEVETDEAFVNTPDKVDLGHGVFVNTSILENNIRKSDVRETIRDFVRTLFTDLECSKHSLSGKKGKEADSAKPELSKSKRAAIVDYVAKTFPSKNKDEIKALLDSTLKNKCNNATKKYRIFNKKQEKK</sequence>
<gene>
    <name evidence="4" type="ORF">TSAR_003812</name>
</gene>
<evidence type="ECO:0000256" key="1">
    <source>
        <dbReference type="SAM" id="Coils"/>
    </source>
</evidence>
<keyword evidence="1" id="KW-0175">Coiled coil</keyword>
<evidence type="ECO:0000313" key="5">
    <source>
        <dbReference type="Proteomes" id="UP000215335"/>
    </source>
</evidence>
<evidence type="ECO:0000259" key="3">
    <source>
        <dbReference type="PROSITE" id="PS51457"/>
    </source>
</evidence>
<dbReference type="EMBL" id="NNAY01014488">
    <property type="protein sequence ID" value="OXU16217.1"/>
    <property type="molecule type" value="Genomic_DNA"/>
</dbReference>